<keyword evidence="3" id="KW-0614">Plasmid</keyword>
<gene>
    <name evidence="3" type="ordered locus">bpr_IV007</name>
</gene>
<dbReference type="EMBL" id="CP001813">
    <property type="protein sequence ID" value="ADL36372.1"/>
    <property type="molecule type" value="Genomic_DNA"/>
</dbReference>
<protein>
    <submittedName>
        <fullName evidence="3">Uncharacterized protein</fullName>
    </submittedName>
</protein>
<proteinExistence type="predicted"/>
<dbReference type="RefSeq" id="WP_013283021.1">
    <property type="nucleotide sequence ID" value="NC_014390.1"/>
</dbReference>
<keyword evidence="2" id="KW-0812">Transmembrane</keyword>
<dbReference type="KEGG" id="bpb:bpr_IV007"/>
<evidence type="ECO:0000256" key="1">
    <source>
        <dbReference type="SAM" id="MobiDB-lite"/>
    </source>
</evidence>
<geneLocation type="plasmid" evidence="3 4">
    <name>pCY186</name>
</geneLocation>
<keyword evidence="2" id="KW-0472">Membrane</keyword>
<feature type="compositionally biased region" description="Acidic residues" evidence="1">
    <location>
        <begin position="213"/>
        <end position="222"/>
    </location>
</feature>
<feature type="region of interest" description="Disordered" evidence="1">
    <location>
        <begin position="213"/>
        <end position="234"/>
    </location>
</feature>
<evidence type="ECO:0000313" key="3">
    <source>
        <dbReference type="EMBL" id="ADL36372.1"/>
    </source>
</evidence>
<accession>E0S4P0</accession>
<keyword evidence="4" id="KW-1185">Reference proteome</keyword>
<organism evidence="3 4">
    <name type="scientific">Butyrivibrio proteoclasticus (strain ATCC 51982 / DSM 14932 / B316)</name>
    <name type="common">Clostridium proteoclasticum</name>
    <dbReference type="NCBI Taxonomy" id="515622"/>
    <lineage>
        <taxon>Bacteria</taxon>
        <taxon>Bacillati</taxon>
        <taxon>Bacillota</taxon>
        <taxon>Clostridia</taxon>
        <taxon>Lachnospirales</taxon>
        <taxon>Lachnospiraceae</taxon>
        <taxon>Butyrivibrio</taxon>
    </lineage>
</organism>
<sequence length="234" mass="26873">MKTKTKLILGGVALVTFASLMTALIFYKNSTEAVSDEEEEITGFYVPEREHSSESSTSSTAVPMFADKRNFTEEELAKDDEFEPEGADHYEVDEEQSNIHVIVNNFEEIYTHYDDWKICNELPYYLHTYFNLCTGNLDERYVVTLTEGSCVCEEYYSVITWEATVDKYPGMTIYLEYDKQEREFGIKSDLGDYSLQALKEKGSKSDFWIEYDPNLDMEDDGQAGDATAVDPNEH</sequence>
<dbReference type="Proteomes" id="UP000001299">
    <property type="component" value="Plasmid pCY186"/>
</dbReference>
<feature type="transmembrane region" description="Helical" evidence="2">
    <location>
        <begin position="7"/>
        <end position="27"/>
    </location>
</feature>
<evidence type="ECO:0000256" key="2">
    <source>
        <dbReference type="SAM" id="Phobius"/>
    </source>
</evidence>
<keyword evidence="2" id="KW-1133">Transmembrane helix</keyword>
<reference evidence="3 4" key="1">
    <citation type="journal article" date="2010" name="PLoS ONE">
        <title>The glycobiome of the rumen bacterium Butyrivibrio proteoclasticus B316(T) highlights adaptation to a polysaccharide-rich environment.</title>
        <authorList>
            <person name="Kelly W.J."/>
            <person name="Leahy S.C."/>
            <person name="Altermann E."/>
            <person name="Yeoman C.J."/>
            <person name="Dunne J.C."/>
            <person name="Kong Z."/>
            <person name="Pacheco D.M."/>
            <person name="Li D."/>
            <person name="Noel S.J."/>
            <person name="Moon C.D."/>
            <person name="Cookson A.L."/>
            <person name="Attwood G.T."/>
        </authorList>
    </citation>
    <scope>NUCLEOTIDE SEQUENCE [LARGE SCALE GENOMIC DNA]</scope>
    <source>
        <strain evidence="4">ATCC 51982 / DSM 14932 / B316</strain>
        <plasmid evidence="4">Plasmid pCY186</plasmid>
    </source>
</reference>
<dbReference type="HOGENOM" id="CLU_1183242_0_0_9"/>
<name>E0S4P0_BUTPB</name>
<evidence type="ECO:0000313" key="4">
    <source>
        <dbReference type="Proteomes" id="UP000001299"/>
    </source>
</evidence>
<dbReference type="AlphaFoldDB" id="E0S4P0"/>